<dbReference type="InterPro" id="IPR036390">
    <property type="entry name" value="WH_DNA-bd_sf"/>
</dbReference>
<dbReference type="SUPFAM" id="SSF46785">
    <property type="entry name" value="Winged helix' DNA-binding domain"/>
    <property type="match status" value="1"/>
</dbReference>
<keyword evidence="2" id="KW-0238">DNA-binding</keyword>
<dbReference type="PROSITE" id="PS51077">
    <property type="entry name" value="HTH_ICLR"/>
    <property type="match status" value="1"/>
</dbReference>
<dbReference type="InterPro" id="IPR036388">
    <property type="entry name" value="WH-like_DNA-bd_sf"/>
</dbReference>
<dbReference type="PROSITE" id="PS51078">
    <property type="entry name" value="ICLR_ED"/>
    <property type="match status" value="1"/>
</dbReference>
<keyword evidence="1" id="KW-0805">Transcription regulation</keyword>
<dbReference type="InterPro" id="IPR005471">
    <property type="entry name" value="Tscrpt_reg_IclR_N"/>
</dbReference>
<reference evidence="7" key="1">
    <citation type="journal article" date="2019" name="Int. J. Syst. Evol. Microbiol.">
        <title>The Global Catalogue of Microorganisms (GCM) 10K type strain sequencing project: providing services to taxonomists for standard genome sequencing and annotation.</title>
        <authorList>
            <consortium name="The Broad Institute Genomics Platform"/>
            <consortium name="The Broad Institute Genome Sequencing Center for Infectious Disease"/>
            <person name="Wu L."/>
            <person name="Ma J."/>
        </authorList>
    </citation>
    <scope>NUCLEOTIDE SEQUENCE [LARGE SCALE GENOMIC DNA]</scope>
    <source>
        <strain evidence="7">CCM 8749</strain>
    </source>
</reference>
<evidence type="ECO:0000259" key="4">
    <source>
        <dbReference type="PROSITE" id="PS51077"/>
    </source>
</evidence>
<dbReference type="RefSeq" id="WP_379895009.1">
    <property type="nucleotide sequence ID" value="NZ_CBCSCT010000034.1"/>
</dbReference>
<proteinExistence type="predicted"/>
<dbReference type="PANTHER" id="PTHR30136:SF35">
    <property type="entry name" value="HTH-TYPE TRANSCRIPTIONAL REGULATOR RV1719"/>
    <property type="match status" value="1"/>
</dbReference>
<feature type="domain" description="IclR-ED" evidence="5">
    <location>
        <begin position="70"/>
        <end position="248"/>
    </location>
</feature>
<dbReference type="PANTHER" id="PTHR30136">
    <property type="entry name" value="HELIX-TURN-HELIX TRANSCRIPTIONAL REGULATOR, ICLR FAMILY"/>
    <property type="match status" value="1"/>
</dbReference>
<gene>
    <name evidence="6" type="ORF">ACFPXP_14435</name>
</gene>
<dbReference type="Pfam" id="PF01614">
    <property type="entry name" value="IclR_C"/>
    <property type="match status" value="1"/>
</dbReference>
<keyword evidence="7" id="KW-1185">Reference proteome</keyword>
<evidence type="ECO:0000259" key="5">
    <source>
        <dbReference type="PROSITE" id="PS51078"/>
    </source>
</evidence>
<comment type="caution">
    <text evidence="6">The sequence shown here is derived from an EMBL/GenBank/DDBJ whole genome shotgun (WGS) entry which is preliminary data.</text>
</comment>
<dbReference type="Gene3D" id="3.30.450.40">
    <property type="match status" value="1"/>
</dbReference>
<dbReference type="Pfam" id="PF09339">
    <property type="entry name" value="HTH_IclR"/>
    <property type="match status" value="1"/>
</dbReference>
<dbReference type="EMBL" id="JBHSQV010000166">
    <property type="protein sequence ID" value="MFC5987600.1"/>
    <property type="molecule type" value="Genomic_DNA"/>
</dbReference>
<evidence type="ECO:0000256" key="2">
    <source>
        <dbReference type="ARBA" id="ARBA00023125"/>
    </source>
</evidence>
<dbReference type="InterPro" id="IPR014757">
    <property type="entry name" value="Tscrpt_reg_IclR_C"/>
</dbReference>
<keyword evidence="3" id="KW-0804">Transcription</keyword>
<name>A0ABW1IR67_9BACL</name>
<dbReference type="Proteomes" id="UP001596250">
    <property type="component" value="Unassembled WGS sequence"/>
</dbReference>
<organism evidence="6 7">
    <name type="scientific">Marinicrinis lubricantis</name>
    <dbReference type="NCBI Taxonomy" id="2086470"/>
    <lineage>
        <taxon>Bacteria</taxon>
        <taxon>Bacillati</taxon>
        <taxon>Bacillota</taxon>
        <taxon>Bacilli</taxon>
        <taxon>Bacillales</taxon>
        <taxon>Paenibacillaceae</taxon>
    </lineage>
</organism>
<evidence type="ECO:0000313" key="6">
    <source>
        <dbReference type="EMBL" id="MFC5987600.1"/>
    </source>
</evidence>
<dbReference type="SMART" id="SM00346">
    <property type="entry name" value="HTH_ICLR"/>
    <property type="match status" value="1"/>
</dbReference>
<dbReference type="InterPro" id="IPR050707">
    <property type="entry name" value="HTH_MetabolicPath_Reg"/>
</dbReference>
<evidence type="ECO:0000256" key="3">
    <source>
        <dbReference type="ARBA" id="ARBA00023163"/>
    </source>
</evidence>
<dbReference type="SUPFAM" id="SSF55781">
    <property type="entry name" value="GAF domain-like"/>
    <property type="match status" value="1"/>
</dbReference>
<dbReference type="Gene3D" id="1.10.10.10">
    <property type="entry name" value="Winged helix-like DNA-binding domain superfamily/Winged helix DNA-binding domain"/>
    <property type="match status" value="1"/>
</dbReference>
<accession>A0ABW1IR67</accession>
<sequence>MEEGKSTVRSVERALDILLCFTEHQEWAMTEIASKVNLHKSTVHRLLASLEHKGFVTRNPETDKYKLGFRIWELSAHLSETDDPAIVLLPELERLRDQLEETVSLYIRDGKERIRIQAVQSRQSIRRVATVGARLPLYVGASSKVLLAFAPKEIQEQILRDEEWPDFIEKMAFEQQLAQIREIGYATSIEEREAGAAAVAVPIYDRHHQMVAALSVSGPANRLTVDKMKEHVPTLIEAARRMGSMIRP</sequence>
<feature type="domain" description="HTH iclR-type" evidence="4">
    <location>
        <begin position="8"/>
        <end position="69"/>
    </location>
</feature>
<protein>
    <submittedName>
        <fullName evidence="6">IclR family transcriptional regulator</fullName>
    </submittedName>
</protein>
<evidence type="ECO:0000313" key="7">
    <source>
        <dbReference type="Proteomes" id="UP001596250"/>
    </source>
</evidence>
<dbReference type="InterPro" id="IPR029016">
    <property type="entry name" value="GAF-like_dom_sf"/>
</dbReference>
<evidence type="ECO:0000256" key="1">
    <source>
        <dbReference type="ARBA" id="ARBA00023015"/>
    </source>
</evidence>